<dbReference type="HOGENOM" id="CLU_033536_7_4_0"/>
<dbReference type="Proteomes" id="UP000010798">
    <property type="component" value="Chromosome"/>
</dbReference>
<dbReference type="STRING" id="886293.Sinac_7280"/>
<accession>L0DPY9</accession>
<protein>
    <submittedName>
        <fullName evidence="2">Glycosyl transferase</fullName>
    </submittedName>
</protein>
<dbReference type="InterPro" id="IPR029044">
    <property type="entry name" value="Nucleotide-diphossugar_trans"/>
</dbReference>
<dbReference type="Pfam" id="PF00535">
    <property type="entry name" value="Glycos_transf_2"/>
    <property type="match status" value="1"/>
</dbReference>
<dbReference type="PANTHER" id="PTHR48090">
    <property type="entry name" value="UNDECAPRENYL-PHOSPHATE 4-DEOXY-4-FORMAMIDO-L-ARABINOSE TRANSFERASE-RELATED"/>
    <property type="match status" value="1"/>
</dbReference>
<dbReference type="InterPro" id="IPR050256">
    <property type="entry name" value="Glycosyltransferase_2"/>
</dbReference>
<dbReference type="SUPFAM" id="SSF53448">
    <property type="entry name" value="Nucleotide-diphospho-sugar transferases"/>
    <property type="match status" value="1"/>
</dbReference>
<reference evidence="2 3" key="1">
    <citation type="submission" date="2012-02" db="EMBL/GenBank/DDBJ databases">
        <title>Complete sequence of chromosome of Singulisphaera acidiphila DSM 18658.</title>
        <authorList>
            <consortium name="US DOE Joint Genome Institute (JGI-PGF)"/>
            <person name="Lucas S."/>
            <person name="Copeland A."/>
            <person name="Lapidus A."/>
            <person name="Glavina del Rio T."/>
            <person name="Dalin E."/>
            <person name="Tice H."/>
            <person name="Bruce D."/>
            <person name="Goodwin L."/>
            <person name="Pitluck S."/>
            <person name="Peters L."/>
            <person name="Ovchinnikova G."/>
            <person name="Chertkov O."/>
            <person name="Kyrpides N."/>
            <person name="Mavromatis K."/>
            <person name="Ivanova N."/>
            <person name="Brettin T."/>
            <person name="Detter J.C."/>
            <person name="Han C."/>
            <person name="Larimer F."/>
            <person name="Land M."/>
            <person name="Hauser L."/>
            <person name="Markowitz V."/>
            <person name="Cheng J.-F."/>
            <person name="Hugenholtz P."/>
            <person name="Woyke T."/>
            <person name="Wu D."/>
            <person name="Tindall B."/>
            <person name="Pomrenke H."/>
            <person name="Brambilla E."/>
            <person name="Klenk H.-P."/>
            <person name="Eisen J.A."/>
        </authorList>
    </citation>
    <scope>NUCLEOTIDE SEQUENCE [LARGE SCALE GENOMIC DNA]</scope>
    <source>
        <strain evidence="3">ATCC BAA-1392 / DSM 18658 / VKM B-2454 / MOB10</strain>
    </source>
</reference>
<dbReference type="PANTHER" id="PTHR48090:SF7">
    <property type="entry name" value="RFBJ PROTEIN"/>
    <property type="match status" value="1"/>
</dbReference>
<dbReference type="GO" id="GO:0016740">
    <property type="term" value="F:transferase activity"/>
    <property type="evidence" value="ECO:0007669"/>
    <property type="project" value="UniProtKB-KW"/>
</dbReference>
<gene>
    <name evidence="2" type="ordered locus">Sinac_7280</name>
</gene>
<dbReference type="OrthoDB" id="9810303at2"/>
<dbReference type="CDD" id="cd04179">
    <property type="entry name" value="DPM_DPG-synthase_like"/>
    <property type="match status" value="1"/>
</dbReference>
<dbReference type="eggNOG" id="COG0463">
    <property type="taxonomic scope" value="Bacteria"/>
</dbReference>
<dbReference type="EMBL" id="CP003364">
    <property type="protein sequence ID" value="AGA31322.1"/>
    <property type="molecule type" value="Genomic_DNA"/>
</dbReference>
<keyword evidence="3" id="KW-1185">Reference proteome</keyword>
<name>L0DPY9_SINAD</name>
<evidence type="ECO:0000313" key="3">
    <source>
        <dbReference type="Proteomes" id="UP000010798"/>
    </source>
</evidence>
<dbReference type="AlphaFoldDB" id="L0DPY9"/>
<sequence length="269" mass="30250">MHNHKKIVVVMPAYNAEATLVRTYQEIDRELVDEVILVDDQSRDQTVNIARDLGLHVLVHPKNRGYGGNQKTCYGEALRLGADIVVMVHPDYQYTPLLIPAMASMISNGVYDCVIGSRILGGQARSGGMPLYKYFANRLLTVIQNLLMGSKLSEFHTGYRAFARQVLEQLPLEENSDDFVFDNQMLAQVIASDFRIGEISCPTRYFAEASSISLRRSVTYGFGVLATALRYRLHQWGLRHDRLFDANGRRIAPNRVPSSNGSEDVLKLN</sequence>
<dbReference type="RefSeq" id="WP_015250391.1">
    <property type="nucleotide sequence ID" value="NC_019892.1"/>
</dbReference>
<evidence type="ECO:0000259" key="1">
    <source>
        <dbReference type="Pfam" id="PF00535"/>
    </source>
</evidence>
<keyword evidence="2" id="KW-0808">Transferase</keyword>
<feature type="domain" description="Glycosyltransferase 2-like" evidence="1">
    <location>
        <begin position="9"/>
        <end position="170"/>
    </location>
</feature>
<dbReference type="KEGG" id="saci:Sinac_7280"/>
<proteinExistence type="predicted"/>
<dbReference type="Gene3D" id="3.90.550.10">
    <property type="entry name" value="Spore Coat Polysaccharide Biosynthesis Protein SpsA, Chain A"/>
    <property type="match status" value="1"/>
</dbReference>
<dbReference type="InterPro" id="IPR001173">
    <property type="entry name" value="Glyco_trans_2-like"/>
</dbReference>
<organism evidence="2 3">
    <name type="scientific">Singulisphaera acidiphila (strain ATCC BAA-1392 / DSM 18658 / VKM B-2454 / MOB10)</name>
    <dbReference type="NCBI Taxonomy" id="886293"/>
    <lineage>
        <taxon>Bacteria</taxon>
        <taxon>Pseudomonadati</taxon>
        <taxon>Planctomycetota</taxon>
        <taxon>Planctomycetia</taxon>
        <taxon>Isosphaerales</taxon>
        <taxon>Isosphaeraceae</taxon>
        <taxon>Singulisphaera</taxon>
    </lineage>
</organism>
<evidence type="ECO:0000313" key="2">
    <source>
        <dbReference type="EMBL" id="AGA31322.1"/>
    </source>
</evidence>